<keyword evidence="2" id="KW-1185">Reference proteome</keyword>
<dbReference type="SUPFAM" id="SSF75005">
    <property type="entry name" value="Arabinanase/levansucrase/invertase"/>
    <property type="match status" value="1"/>
</dbReference>
<dbReference type="Gene3D" id="2.115.10.20">
    <property type="entry name" value="Glycosyl hydrolase domain, family 43"/>
    <property type="match status" value="1"/>
</dbReference>
<reference evidence="1" key="1">
    <citation type="submission" date="2021-04" db="EMBL/GenBank/DDBJ databases">
        <title>Genome based classification of Actinospica acidithermotolerans sp. nov., an actinobacterium isolated from an Indonesian hot spring.</title>
        <authorList>
            <person name="Kusuma A.B."/>
            <person name="Putra K.E."/>
            <person name="Nafisah S."/>
            <person name="Loh J."/>
            <person name="Nouioui I."/>
            <person name="Goodfellow M."/>
        </authorList>
    </citation>
    <scope>NUCLEOTIDE SEQUENCE</scope>
    <source>
        <strain evidence="1">CSCA 57</strain>
    </source>
</reference>
<sequence>MSTAQGAGQAPRPLYRDPIHDGPTDPVLVWNRDLGQWWMFYTARRPAAPGPGVGWVHGTDIGIAVSDDAGASWLYIGTARGLAYEPGRNTYWAPEVFWAEGCYHMFVSYIRGVPDRWEGHPRRILHYTSDDLLDWRLHAPVALGSEKAIDAAVHRLPGGGYRMWFKDEDHDSHTYRADSTDLLSWGGAEPVITGRAHEGPNVFALGGWYWLIVDEWRGLAVYRSADLATWTPNGLILGEDTRTAEDDDVGRHADVVEAGDGRRAYVVYFSHPCLGSDGREESYETRRSWIRVAALHVRDGRLVCDREEPVPAGFLPIPIPARP</sequence>
<accession>A0A941EHZ9</accession>
<organism evidence="1 2">
    <name type="scientific">Actinospica durhamensis</name>
    <dbReference type="NCBI Taxonomy" id="1508375"/>
    <lineage>
        <taxon>Bacteria</taxon>
        <taxon>Bacillati</taxon>
        <taxon>Actinomycetota</taxon>
        <taxon>Actinomycetes</taxon>
        <taxon>Catenulisporales</taxon>
        <taxon>Actinospicaceae</taxon>
        <taxon>Actinospica</taxon>
    </lineage>
</organism>
<gene>
    <name evidence="1" type="ORF">KDL01_00605</name>
</gene>
<evidence type="ECO:0008006" key="3">
    <source>
        <dbReference type="Google" id="ProtNLM"/>
    </source>
</evidence>
<dbReference type="AlphaFoldDB" id="A0A941EHZ9"/>
<dbReference type="CDD" id="cd08984">
    <property type="entry name" value="GH43-like"/>
    <property type="match status" value="1"/>
</dbReference>
<name>A0A941EHZ9_9ACTN</name>
<evidence type="ECO:0000313" key="2">
    <source>
        <dbReference type="Proteomes" id="UP000675781"/>
    </source>
</evidence>
<proteinExistence type="predicted"/>
<dbReference type="InterPro" id="IPR023296">
    <property type="entry name" value="Glyco_hydro_beta-prop_sf"/>
</dbReference>
<evidence type="ECO:0000313" key="1">
    <source>
        <dbReference type="EMBL" id="MBR7831736.1"/>
    </source>
</evidence>
<protein>
    <recommendedName>
        <fullName evidence="3">Glycosyl hydrolase</fullName>
    </recommendedName>
</protein>
<comment type="caution">
    <text evidence="1">The sequence shown here is derived from an EMBL/GenBank/DDBJ whole genome shotgun (WGS) entry which is preliminary data.</text>
</comment>
<dbReference type="RefSeq" id="WP_212526271.1">
    <property type="nucleotide sequence ID" value="NZ_JAGSOG010000002.1"/>
</dbReference>
<dbReference type="Proteomes" id="UP000675781">
    <property type="component" value="Unassembled WGS sequence"/>
</dbReference>
<dbReference type="EMBL" id="JAGSOG010000002">
    <property type="protein sequence ID" value="MBR7831736.1"/>
    <property type="molecule type" value="Genomic_DNA"/>
</dbReference>